<dbReference type="NCBIfam" id="TIGR02453">
    <property type="entry name" value="TIGR02453 family protein"/>
    <property type="match status" value="1"/>
</dbReference>
<reference evidence="1" key="1">
    <citation type="submission" date="2023-06" db="EMBL/GenBank/DDBJ databases">
        <title>Robiginitalea aurantiacus sp. nov. and Algoriphagus sediminis sp. nov., isolated from coastal sediment.</title>
        <authorList>
            <person name="Zhou Z.Y."/>
            <person name="An J."/>
            <person name="Jia Y.W."/>
            <person name="Du Z.J."/>
        </authorList>
    </citation>
    <scope>NUCLEOTIDE SEQUENCE</scope>
    <source>
        <strain evidence="1">C2-7</strain>
    </source>
</reference>
<sequence length="225" mass="26078">MRPYFEFLSALAKNNHRDWMMANKKWYDETRAEFLDDVAYLIKGLNEFVPGMDIFKPKDCVFRINRDVRFSKNKDPYKTNFSAYFSPKGKKSPGPGYYISLKPGDSMVGGGIWMPEAENLKRIRKEIDYSGAELQAIEEDPDFKKNFGKINGEKLKTSPRDYDKDHPYIEYLRLKSFTAFTSLEDKDVENGAYLNKALDAFRKMVPLNNFLERAIEDVEDGSGIL</sequence>
<organism evidence="1 2">
    <name type="scientific">Algoriphagus sediminis</name>
    <dbReference type="NCBI Taxonomy" id="3057113"/>
    <lineage>
        <taxon>Bacteria</taxon>
        <taxon>Pseudomonadati</taxon>
        <taxon>Bacteroidota</taxon>
        <taxon>Cytophagia</taxon>
        <taxon>Cytophagales</taxon>
        <taxon>Cyclobacteriaceae</taxon>
        <taxon>Algoriphagus</taxon>
    </lineage>
</organism>
<dbReference type="RefSeq" id="WP_290000938.1">
    <property type="nucleotide sequence ID" value="NZ_JAUEPH010000005.1"/>
</dbReference>
<dbReference type="InterPro" id="IPR012808">
    <property type="entry name" value="CHP02453"/>
</dbReference>
<dbReference type="Proteomes" id="UP001171916">
    <property type="component" value="Unassembled WGS sequence"/>
</dbReference>
<dbReference type="PIRSF" id="PIRSF028451">
    <property type="entry name" value="UCP028451"/>
    <property type="match status" value="1"/>
</dbReference>
<dbReference type="Pfam" id="PF09365">
    <property type="entry name" value="DUF2461"/>
    <property type="match status" value="1"/>
</dbReference>
<name>A0ABT7YF17_9BACT</name>
<proteinExistence type="predicted"/>
<protein>
    <submittedName>
        <fullName evidence="1">DUF2461 domain-containing protein</fullName>
    </submittedName>
</protein>
<accession>A0ABT7YF17</accession>
<dbReference type="InterPro" id="IPR015996">
    <property type="entry name" value="UCP028451"/>
</dbReference>
<comment type="caution">
    <text evidence="1">The sequence shown here is derived from an EMBL/GenBank/DDBJ whole genome shotgun (WGS) entry which is preliminary data.</text>
</comment>
<dbReference type="PANTHER" id="PTHR36452:SF1">
    <property type="entry name" value="DUF2461 DOMAIN-CONTAINING PROTEIN"/>
    <property type="match status" value="1"/>
</dbReference>
<evidence type="ECO:0000313" key="2">
    <source>
        <dbReference type="Proteomes" id="UP001171916"/>
    </source>
</evidence>
<dbReference type="EMBL" id="JAUEPH010000005">
    <property type="protein sequence ID" value="MDN3205061.1"/>
    <property type="molecule type" value="Genomic_DNA"/>
</dbReference>
<gene>
    <name evidence="1" type="ORF">QVH07_12930</name>
</gene>
<dbReference type="PANTHER" id="PTHR36452">
    <property type="entry name" value="CHROMOSOME 12, WHOLE GENOME SHOTGUN SEQUENCE"/>
    <property type="match status" value="1"/>
</dbReference>
<keyword evidence="2" id="KW-1185">Reference proteome</keyword>
<evidence type="ECO:0000313" key="1">
    <source>
        <dbReference type="EMBL" id="MDN3205061.1"/>
    </source>
</evidence>